<evidence type="ECO:0000256" key="1">
    <source>
        <dbReference type="ARBA" id="ARBA00023319"/>
    </source>
</evidence>
<evidence type="ECO:0000256" key="2">
    <source>
        <dbReference type="SAM" id="SignalP"/>
    </source>
</evidence>
<evidence type="ECO:0000313" key="5">
    <source>
        <dbReference type="Proteomes" id="UP001279410"/>
    </source>
</evidence>
<dbReference type="Pfam" id="PF07654">
    <property type="entry name" value="C1-set"/>
    <property type="match status" value="1"/>
</dbReference>
<dbReference type="InterPro" id="IPR003597">
    <property type="entry name" value="Ig_C1-set"/>
</dbReference>
<organism evidence="4 5">
    <name type="scientific">Lates japonicus</name>
    <name type="common">Japanese lates</name>
    <dbReference type="NCBI Taxonomy" id="270547"/>
    <lineage>
        <taxon>Eukaryota</taxon>
        <taxon>Metazoa</taxon>
        <taxon>Chordata</taxon>
        <taxon>Craniata</taxon>
        <taxon>Vertebrata</taxon>
        <taxon>Euteleostomi</taxon>
        <taxon>Actinopterygii</taxon>
        <taxon>Neopterygii</taxon>
        <taxon>Teleostei</taxon>
        <taxon>Neoteleostei</taxon>
        <taxon>Acanthomorphata</taxon>
        <taxon>Carangaria</taxon>
        <taxon>Carangaria incertae sedis</taxon>
        <taxon>Centropomidae</taxon>
        <taxon>Lates</taxon>
    </lineage>
</organism>
<feature type="domain" description="Immunoglobulin C1-set" evidence="3">
    <location>
        <begin position="26"/>
        <end position="68"/>
    </location>
</feature>
<dbReference type="PANTHER" id="PTHR19944:SF62">
    <property type="entry name" value="BETA-2-MICROGLOBULIN"/>
    <property type="match status" value="1"/>
</dbReference>
<gene>
    <name evidence="4" type="ORF">AKAME5_000208700</name>
</gene>
<keyword evidence="2" id="KW-0732">Signal</keyword>
<dbReference type="InterPro" id="IPR013783">
    <property type="entry name" value="Ig-like_fold"/>
</dbReference>
<sequence length="109" mass="11703">MKLLMCLAAFAAVCFMVDSKNSPAKVQVYSRDPGEFGKANTLICHVSDFHPPDIKIQLLRDGVEVEKSTAAGSPTGVFLKTTPGSQTCNCLQRPSLSDSRCFGLIYSSG</sequence>
<dbReference type="Proteomes" id="UP001279410">
    <property type="component" value="Unassembled WGS sequence"/>
</dbReference>
<dbReference type="Gene3D" id="2.60.40.10">
    <property type="entry name" value="Immunoglobulins"/>
    <property type="match status" value="1"/>
</dbReference>
<dbReference type="AlphaFoldDB" id="A0AAD3QVV1"/>
<evidence type="ECO:0000259" key="3">
    <source>
        <dbReference type="Pfam" id="PF07654"/>
    </source>
</evidence>
<comment type="caution">
    <text evidence="4">The sequence shown here is derived from an EMBL/GenBank/DDBJ whole genome shotgun (WGS) entry which is preliminary data.</text>
</comment>
<dbReference type="EMBL" id="BRZM01000005">
    <property type="protein sequence ID" value="GLD48044.1"/>
    <property type="molecule type" value="Genomic_DNA"/>
</dbReference>
<feature type="chain" id="PRO_5042293818" evidence="2">
    <location>
        <begin position="20"/>
        <end position="109"/>
    </location>
</feature>
<keyword evidence="1" id="KW-0393">Immunoglobulin domain</keyword>
<protein>
    <submittedName>
        <fullName evidence="4">ACN32201.1 beta2-microglobulin</fullName>
    </submittedName>
</protein>
<dbReference type="InterPro" id="IPR036179">
    <property type="entry name" value="Ig-like_dom_sf"/>
</dbReference>
<proteinExistence type="predicted"/>
<feature type="signal peptide" evidence="2">
    <location>
        <begin position="1"/>
        <end position="19"/>
    </location>
</feature>
<accession>A0AAD3QVV1</accession>
<reference evidence="4" key="1">
    <citation type="submission" date="2022-08" db="EMBL/GenBank/DDBJ databases">
        <title>Genome sequencing of akame (Lates japonicus).</title>
        <authorList>
            <person name="Hashiguchi Y."/>
            <person name="Takahashi H."/>
        </authorList>
    </citation>
    <scope>NUCLEOTIDE SEQUENCE</scope>
    <source>
        <strain evidence="4">Kochi</strain>
    </source>
</reference>
<keyword evidence="5" id="KW-1185">Reference proteome</keyword>
<dbReference type="SUPFAM" id="SSF48726">
    <property type="entry name" value="Immunoglobulin"/>
    <property type="match status" value="1"/>
</dbReference>
<name>A0AAD3QVV1_LATJO</name>
<dbReference type="InterPro" id="IPR050160">
    <property type="entry name" value="MHC/Immunoglobulin"/>
</dbReference>
<evidence type="ECO:0000313" key="4">
    <source>
        <dbReference type="EMBL" id="GLD48044.1"/>
    </source>
</evidence>
<dbReference type="PANTHER" id="PTHR19944">
    <property type="entry name" value="MHC CLASS II-RELATED"/>
    <property type="match status" value="1"/>
</dbReference>